<gene>
    <name evidence="2" type="ORF">ACH46_02510</name>
</gene>
<dbReference type="SUPFAM" id="SSF52799">
    <property type="entry name" value="(Phosphotyrosine protein) phosphatases II"/>
    <property type="match status" value="1"/>
</dbReference>
<dbReference type="STRING" id="1136941.ACH46_02510"/>
<name>A0A0N9N8K0_9ACTN</name>
<organism evidence="2 3">
    <name type="scientific">Gordonia phthalatica</name>
    <dbReference type="NCBI Taxonomy" id="1136941"/>
    <lineage>
        <taxon>Bacteria</taxon>
        <taxon>Bacillati</taxon>
        <taxon>Actinomycetota</taxon>
        <taxon>Actinomycetes</taxon>
        <taxon>Mycobacteriales</taxon>
        <taxon>Gordoniaceae</taxon>
        <taxon>Gordonia</taxon>
    </lineage>
</organism>
<dbReference type="RefSeq" id="WP_062391542.1">
    <property type="nucleotide sequence ID" value="NZ_CP011853.1"/>
</dbReference>
<dbReference type="PANTHER" id="PTHR31126:SF1">
    <property type="entry name" value="TYROSINE SPECIFIC PROTEIN PHOSPHATASES DOMAIN-CONTAINING PROTEIN"/>
    <property type="match status" value="1"/>
</dbReference>
<dbReference type="Proteomes" id="UP000063789">
    <property type="component" value="Chromosome"/>
</dbReference>
<comment type="similarity">
    <text evidence="1">Belongs to the protein-tyrosine phosphatase family.</text>
</comment>
<dbReference type="PANTHER" id="PTHR31126">
    <property type="entry name" value="TYROSINE-PROTEIN PHOSPHATASE"/>
    <property type="match status" value="1"/>
</dbReference>
<reference evidence="2 3" key="2">
    <citation type="journal article" date="2017" name="Int. J. Syst. Evol. Microbiol.">
        <title>Gordonia phthalatica sp. nov., a di-n-butyl phthalate-degrading bacterium isolated from activated sludge.</title>
        <authorList>
            <person name="Jin D."/>
            <person name="Kong X."/>
            <person name="Jia M."/>
            <person name="Yu X."/>
            <person name="Wang X."/>
            <person name="Zhuang X."/>
            <person name="Deng Y."/>
            <person name="Bai Z."/>
        </authorList>
    </citation>
    <scope>NUCLEOTIDE SEQUENCE [LARGE SCALE GENOMIC DNA]</scope>
    <source>
        <strain evidence="2 3">QH-11</strain>
    </source>
</reference>
<sequence length="276" mass="29706">MTDQQVRVPGAPSTVPALPNLRDLGGWSGADGRPVRYGMLFRSTDFRALVDDAAATQQLHAALGLRTVYDFRSTAETDAMPDPTWDDVAPVHLDVLADTSTAVPANLATVLTDPAAVAQVNEFLAGQGAAQKMVGTYREMITADSARNSYSRFYRGLLGEDRSPALFHCTTGKDRTGWAAASFLSLMGVSRDDVFRDYLLTNDRLVPALAPVFEKFAAAGGDPDLLTNVLGVRAEYLEAAFDEVDTVHGSLEAYFADALGIDAVAQQALRDRFLEA</sequence>
<dbReference type="AlphaFoldDB" id="A0A0N9N8K0"/>
<dbReference type="InterPro" id="IPR029021">
    <property type="entry name" value="Prot-tyrosine_phosphatase-like"/>
</dbReference>
<reference evidence="3" key="1">
    <citation type="submission" date="2015-06" db="EMBL/GenBank/DDBJ databases">
        <title>Complete genome sequence and metabolic analysis of phthalate degradation pathway in Gordonia sp. QH-11.</title>
        <authorList>
            <person name="Jin D."/>
            <person name="Kong X."/>
            <person name="Bai Z."/>
        </authorList>
    </citation>
    <scope>NUCLEOTIDE SEQUENCE [LARGE SCALE GENOMIC DNA]</scope>
    <source>
        <strain evidence="3">QH-11</strain>
    </source>
</reference>
<keyword evidence="3" id="KW-1185">Reference proteome</keyword>
<evidence type="ECO:0000313" key="2">
    <source>
        <dbReference type="EMBL" id="ALG83587.1"/>
    </source>
</evidence>
<dbReference type="KEGG" id="goq:ACH46_02510"/>
<proteinExistence type="inferred from homology"/>
<dbReference type="EMBL" id="CP011853">
    <property type="protein sequence ID" value="ALG83587.1"/>
    <property type="molecule type" value="Genomic_DNA"/>
</dbReference>
<dbReference type="GO" id="GO:0004721">
    <property type="term" value="F:phosphoprotein phosphatase activity"/>
    <property type="evidence" value="ECO:0007669"/>
    <property type="project" value="InterPro"/>
</dbReference>
<evidence type="ECO:0000313" key="3">
    <source>
        <dbReference type="Proteomes" id="UP000063789"/>
    </source>
</evidence>
<dbReference type="OrthoDB" id="1188001at2"/>
<dbReference type="InterPro" id="IPR016130">
    <property type="entry name" value="Tyr_Pase_AS"/>
</dbReference>
<dbReference type="InterPro" id="IPR026893">
    <property type="entry name" value="Tyr/Ser_Pase_IphP-type"/>
</dbReference>
<evidence type="ECO:0000256" key="1">
    <source>
        <dbReference type="ARBA" id="ARBA00009580"/>
    </source>
</evidence>
<dbReference type="Gene3D" id="3.90.190.10">
    <property type="entry name" value="Protein tyrosine phosphatase superfamily"/>
    <property type="match status" value="1"/>
</dbReference>
<dbReference type="Pfam" id="PF13350">
    <property type="entry name" value="Y_phosphatase3"/>
    <property type="match status" value="1"/>
</dbReference>
<dbReference type="PATRIC" id="fig|1136941.3.peg.503"/>
<accession>A0A0N9N8K0</accession>
<dbReference type="PROSITE" id="PS00383">
    <property type="entry name" value="TYR_PHOSPHATASE_1"/>
    <property type="match status" value="1"/>
</dbReference>
<protein>
    <submittedName>
        <fullName evidence="2">Protein tyrosine phosphatase</fullName>
    </submittedName>
</protein>